<reference evidence="1" key="1">
    <citation type="submission" date="2021-01" db="EMBL/GenBank/DDBJ databases">
        <authorList>
            <person name="Corre E."/>
            <person name="Pelletier E."/>
            <person name="Niang G."/>
            <person name="Scheremetjew M."/>
            <person name="Finn R."/>
            <person name="Kale V."/>
            <person name="Holt S."/>
            <person name="Cochrane G."/>
            <person name="Meng A."/>
            <person name="Brown T."/>
            <person name="Cohen L."/>
        </authorList>
    </citation>
    <scope>NUCLEOTIDE SEQUENCE</scope>
    <source>
        <strain evidence="1">UTEX LB 985</strain>
    </source>
</reference>
<dbReference type="AlphaFoldDB" id="A0A7S2IYG7"/>
<proteinExistence type="predicted"/>
<dbReference type="EMBL" id="HBGU01070095">
    <property type="protein sequence ID" value="CAD9531701.1"/>
    <property type="molecule type" value="Transcribed_RNA"/>
</dbReference>
<name>A0A7S2IYG7_9EUKA</name>
<protein>
    <submittedName>
        <fullName evidence="1">Uncharacterized protein</fullName>
    </submittedName>
</protein>
<gene>
    <name evidence="1" type="ORF">CBRE1094_LOCUS38281</name>
</gene>
<sequence length="282" mass="30970">MNHMLRKQLRDPNGLARFRRNVELQVLLEDLLLDVNCESALLVPNTTLIGPSHWFAPPKFICLNRIMQHGENAERLRQRLEKHIDWNLAHNSDAARVVQTKDFVKVDNIFLLDSKQSYLAGIFKMDAFSSVSMPIFLRDFVVAGAGSAAPANPPPPEADVLAVLVCLNKISLSTGRLTSFSAADMVDIQNCAVAIAESGRKMGTPRAAMSQAKDPAAIAERFRKGIASLQRRKALDAADAADVPTSSSTSTSTIDADCLAHDARPKHHLMMAERVKAEHSYC</sequence>
<organism evidence="1">
    <name type="scientific">Haptolina brevifila</name>
    <dbReference type="NCBI Taxonomy" id="156173"/>
    <lineage>
        <taxon>Eukaryota</taxon>
        <taxon>Haptista</taxon>
        <taxon>Haptophyta</taxon>
        <taxon>Prymnesiophyceae</taxon>
        <taxon>Prymnesiales</taxon>
        <taxon>Prymnesiaceae</taxon>
        <taxon>Haptolina</taxon>
    </lineage>
</organism>
<evidence type="ECO:0000313" key="1">
    <source>
        <dbReference type="EMBL" id="CAD9531701.1"/>
    </source>
</evidence>
<accession>A0A7S2IYG7</accession>